<dbReference type="PANTHER" id="PTHR33365:SF11">
    <property type="entry name" value="TAT PATHWAY SIGNAL SEQUENCE"/>
    <property type="match status" value="1"/>
</dbReference>
<evidence type="ECO:0000256" key="4">
    <source>
        <dbReference type="SAM" id="MobiDB-lite"/>
    </source>
</evidence>
<comment type="similarity">
    <text evidence="3">Belongs to the ustYa family.</text>
</comment>
<protein>
    <submittedName>
        <fullName evidence="5">Uncharacterized protein</fullName>
    </submittedName>
</protein>
<dbReference type="Proteomes" id="UP000799772">
    <property type="component" value="Unassembled WGS sequence"/>
</dbReference>
<feature type="compositionally biased region" description="Low complexity" evidence="4">
    <location>
        <begin position="66"/>
        <end position="76"/>
    </location>
</feature>
<evidence type="ECO:0000313" key="5">
    <source>
        <dbReference type="EMBL" id="KAF2102139.1"/>
    </source>
</evidence>
<comment type="pathway">
    <text evidence="1">Mycotoxin biosynthesis.</text>
</comment>
<dbReference type="AlphaFoldDB" id="A0A9P4IMJ1"/>
<evidence type="ECO:0000256" key="1">
    <source>
        <dbReference type="ARBA" id="ARBA00004685"/>
    </source>
</evidence>
<keyword evidence="2" id="KW-0560">Oxidoreductase</keyword>
<dbReference type="PANTHER" id="PTHR33365">
    <property type="entry name" value="YALI0B05434P"/>
    <property type="match status" value="1"/>
</dbReference>
<name>A0A9P4IMJ1_9PEZI</name>
<evidence type="ECO:0000313" key="6">
    <source>
        <dbReference type="Proteomes" id="UP000799772"/>
    </source>
</evidence>
<keyword evidence="6" id="KW-1185">Reference proteome</keyword>
<gene>
    <name evidence="5" type="ORF">NA57DRAFT_54065</name>
</gene>
<dbReference type="GO" id="GO:0043386">
    <property type="term" value="P:mycotoxin biosynthetic process"/>
    <property type="evidence" value="ECO:0007669"/>
    <property type="project" value="InterPro"/>
</dbReference>
<comment type="caution">
    <text evidence="5">The sequence shown here is derived from an EMBL/GenBank/DDBJ whole genome shotgun (WGS) entry which is preliminary data.</text>
</comment>
<dbReference type="InterPro" id="IPR021765">
    <property type="entry name" value="UstYa-like"/>
</dbReference>
<accession>A0A9P4IMJ1</accession>
<proteinExistence type="inferred from homology"/>
<dbReference type="OrthoDB" id="3687641at2759"/>
<evidence type="ECO:0000256" key="2">
    <source>
        <dbReference type="ARBA" id="ARBA00023002"/>
    </source>
</evidence>
<dbReference type="GO" id="GO:0016491">
    <property type="term" value="F:oxidoreductase activity"/>
    <property type="evidence" value="ECO:0007669"/>
    <property type="project" value="UniProtKB-KW"/>
</dbReference>
<reference evidence="5" key="1">
    <citation type="journal article" date="2020" name="Stud. Mycol.">
        <title>101 Dothideomycetes genomes: a test case for predicting lifestyles and emergence of pathogens.</title>
        <authorList>
            <person name="Haridas S."/>
            <person name="Albert R."/>
            <person name="Binder M."/>
            <person name="Bloem J."/>
            <person name="Labutti K."/>
            <person name="Salamov A."/>
            <person name="Andreopoulos B."/>
            <person name="Baker S."/>
            <person name="Barry K."/>
            <person name="Bills G."/>
            <person name="Bluhm B."/>
            <person name="Cannon C."/>
            <person name="Castanera R."/>
            <person name="Culley D."/>
            <person name="Daum C."/>
            <person name="Ezra D."/>
            <person name="Gonzalez J."/>
            <person name="Henrissat B."/>
            <person name="Kuo A."/>
            <person name="Liang C."/>
            <person name="Lipzen A."/>
            <person name="Lutzoni F."/>
            <person name="Magnuson J."/>
            <person name="Mondo S."/>
            <person name="Nolan M."/>
            <person name="Ohm R."/>
            <person name="Pangilinan J."/>
            <person name="Park H.-J."/>
            <person name="Ramirez L."/>
            <person name="Alfaro M."/>
            <person name="Sun H."/>
            <person name="Tritt A."/>
            <person name="Yoshinaga Y."/>
            <person name="Zwiers L.-H."/>
            <person name="Turgeon B."/>
            <person name="Goodwin S."/>
            <person name="Spatafora J."/>
            <person name="Crous P."/>
            <person name="Grigoriev I."/>
        </authorList>
    </citation>
    <scope>NUCLEOTIDE SEQUENCE</scope>
    <source>
        <strain evidence="5">CBS 133067</strain>
    </source>
</reference>
<dbReference type="Pfam" id="PF11807">
    <property type="entry name" value="UstYa"/>
    <property type="match status" value="1"/>
</dbReference>
<dbReference type="EMBL" id="ML978123">
    <property type="protein sequence ID" value="KAF2102139.1"/>
    <property type="molecule type" value="Genomic_DNA"/>
</dbReference>
<feature type="region of interest" description="Disordered" evidence="4">
    <location>
        <begin position="56"/>
        <end position="76"/>
    </location>
</feature>
<evidence type="ECO:0000256" key="3">
    <source>
        <dbReference type="ARBA" id="ARBA00035112"/>
    </source>
</evidence>
<organism evidence="5 6">
    <name type="scientific">Rhizodiscina lignyota</name>
    <dbReference type="NCBI Taxonomy" id="1504668"/>
    <lineage>
        <taxon>Eukaryota</taxon>
        <taxon>Fungi</taxon>
        <taxon>Dikarya</taxon>
        <taxon>Ascomycota</taxon>
        <taxon>Pezizomycotina</taxon>
        <taxon>Dothideomycetes</taxon>
        <taxon>Pleosporomycetidae</taxon>
        <taxon>Aulographales</taxon>
        <taxon>Rhizodiscinaceae</taxon>
        <taxon>Rhizodiscina</taxon>
    </lineage>
</organism>
<sequence length="332" mass="38020">MFLVSAIRTFSRDNGSVVIFHQSRRQKTEKEDVVAAALRMDESRYPMLPLRRIDEDEEEKLGDNYSDSTKISSRSTSPHVKFLSPIRESEESNPTWSHLREGQPRRSEACLTWARWVVVVCLQCILIAAVLLPRSAGVREQQAELQGKTVETGDDINGLYKTLFILTVSHSYEYLTFDAEKFVPNMTTNANRMEVRRNWDMLMPLGSGSVAIPNYRDHPLLGNPITDDPIRSGPLFEASWTHSLHCLYYVVDSYHQLIVNGRSDVDNPYHATHCFEYLRTSIVCNLDMTLEGEQSTGADKERGQPHVCRNREEAVKWIEDRRVDDMQDIVGP</sequence>